<dbReference type="GO" id="GO:0046872">
    <property type="term" value="F:metal ion binding"/>
    <property type="evidence" value="ECO:0007669"/>
    <property type="project" value="UniProtKB-KW"/>
</dbReference>
<proteinExistence type="inferred from homology"/>
<evidence type="ECO:0000256" key="3">
    <source>
        <dbReference type="ARBA" id="ARBA00022741"/>
    </source>
</evidence>
<dbReference type="NCBIfam" id="TIGR02397">
    <property type="entry name" value="dnaX_nterm"/>
    <property type="match status" value="1"/>
</dbReference>
<dbReference type="InterPro" id="IPR003593">
    <property type="entry name" value="AAA+_ATPase"/>
</dbReference>
<evidence type="ECO:0000313" key="11">
    <source>
        <dbReference type="Proteomes" id="UP000177091"/>
    </source>
</evidence>
<dbReference type="CDD" id="cd00009">
    <property type="entry name" value="AAA"/>
    <property type="match status" value="1"/>
</dbReference>
<keyword evidence="5 8" id="KW-0067">ATP-binding</keyword>
<keyword evidence="8" id="KW-0808">Transferase</keyword>
<dbReference type="PANTHER" id="PTHR11669">
    <property type="entry name" value="REPLICATION FACTOR C / DNA POLYMERASE III GAMMA-TAU SUBUNIT"/>
    <property type="match status" value="1"/>
</dbReference>
<dbReference type="InterPro" id="IPR045085">
    <property type="entry name" value="HLD_clamp_pol_III_gamma_tau"/>
</dbReference>
<dbReference type="SMART" id="SM00382">
    <property type="entry name" value="AAA"/>
    <property type="match status" value="1"/>
</dbReference>
<dbReference type="Pfam" id="PF20964">
    <property type="entry name" value="DnaX_C"/>
    <property type="match status" value="1"/>
</dbReference>
<dbReference type="GO" id="GO:0003887">
    <property type="term" value="F:DNA-directed DNA polymerase activity"/>
    <property type="evidence" value="ECO:0007669"/>
    <property type="project" value="UniProtKB-KW"/>
</dbReference>
<evidence type="ECO:0000256" key="1">
    <source>
        <dbReference type="ARBA" id="ARBA00006360"/>
    </source>
</evidence>
<evidence type="ECO:0000259" key="9">
    <source>
        <dbReference type="SMART" id="SM00382"/>
    </source>
</evidence>
<evidence type="ECO:0000256" key="7">
    <source>
        <dbReference type="ARBA" id="ARBA00049244"/>
    </source>
</evidence>
<gene>
    <name evidence="8" type="primary">dnaX</name>
    <name evidence="10" type="ORF">A2112_02695</name>
</gene>
<keyword evidence="3 8" id="KW-0547">Nucleotide-binding</keyword>
<dbReference type="PANTHER" id="PTHR11669:SF0">
    <property type="entry name" value="PROTEIN STICHEL-LIKE 2"/>
    <property type="match status" value="1"/>
</dbReference>
<keyword evidence="4" id="KW-0862">Zinc</keyword>
<evidence type="ECO:0000256" key="8">
    <source>
        <dbReference type="RuleBase" id="RU364063"/>
    </source>
</evidence>
<reference evidence="10 11" key="1">
    <citation type="journal article" date="2016" name="Nat. Commun.">
        <title>Thousands of microbial genomes shed light on interconnected biogeochemical processes in an aquifer system.</title>
        <authorList>
            <person name="Anantharaman K."/>
            <person name="Brown C.T."/>
            <person name="Hug L.A."/>
            <person name="Sharon I."/>
            <person name="Castelle C.J."/>
            <person name="Probst A.J."/>
            <person name="Thomas B.C."/>
            <person name="Singh A."/>
            <person name="Wilkins M.J."/>
            <person name="Karaoz U."/>
            <person name="Brodie E.L."/>
            <person name="Williams K.H."/>
            <person name="Hubbard S.S."/>
            <person name="Banfield J.F."/>
        </authorList>
    </citation>
    <scope>NUCLEOTIDE SEQUENCE [LARGE SCALE GENOMIC DNA]</scope>
</reference>
<dbReference type="Pfam" id="PF22608">
    <property type="entry name" value="DNAX_ATPase_lid"/>
    <property type="match status" value="1"/>
</dbReference>
<evidence type="ECO:0000256" key="6">
    <source>
        <dbReference type="ARBA" id="ARBA00022932"/>
    </source>
</evidence>
<accession>A0A1F7WPA1</accession>
<dbReference type="AlphaFoldDB" id="A0A1F7WPA1"/>
<sequence>MSSTTLYLKYRPQKLEELDSEAVRESLKRIVTSGKLPQAFLFAGPKGTGKTSAARIIAKILNCEKGGKQLSEPCGRCSQCISISEDSNLDVVEMDAASHRGIDDVRTLRDAVALAPAKAKNKIYIIDEVHMLTTEAANALLKTLEEPPDHVYFILATTNPEKLIETIRSRTTTLLFRKASPQEIVRSLGRVVKGEKIKVSTEVLALIAKAASGSFRDAVKILEQLLSEKRKLDEETVSDFLFQRKTFDVDSFLLLLAKKETRNAILEIDSAVSSGVSVGNILMGTLERLRGGLLAVSGVGEETLEGFKKGEIIALIKLFSKTVKELPNAPIEELPLEVAAVEWCEGKVKVSNPLPSQEIGAKIIGEVEQKPEERVAATPQETAVQDMKSSIAPSQPSPSFEGVKEVNDEVWKRILATVKPINTSIEALLRAAKPLSYDGKNLTLGVFYKFHKERLEDFHHRRILEEVASGILGSVTRVTCILTEHPVKKIQQLETPQKKDVVLTEGGDEDIIRVAKEIFGN</sequence>
<keyword evidence="8" id="KW-0235">DNA replication</keyword>
<evidence type="ECO:0000256" key="2">
    <source>
        <dbReference type="ARBA" id="ARBA00022723"/>
    </source>
</evidence>
<comment type="catalytic activity">
    <reaction evidence="7 8">
        <text>DNA(n) + a 2'-deoxyribonucleoside 5'-triphosphate = DNA(n+1) + diphosphate</text>
        <dbReference type="Rhea" id="RHEA:22508"/>
        <dbReference type="Rhea" id="RHEA-COMP:17339"/>
        <dbReference type="Rhea" id="RHEA-COMP:17340"/>
        <dbReference type="ChEBI" id="CHEBI:33019"/>
        <dbReference type="ChEBI" id="CHEBI:61560"/>
        <dbReference type="ChEBI" id="CHEBI:173112"/>
        <dbReference type="EC" id="2.7.7.7"/>
    </reaction>
</comment>
<comment type="caution">
    <text evidence="10">The sequence shown here is derived from an EMBL/GenBank/DDBJ whole genome shotgun (WGS) entry which is preliminary data.</text>
</comment>
<dbReference type="InterPro" id="IPR048448">
    <property type="entry name" value="DnaX-like_C"/>
</dbReference>
<dbReference type="Pfam" id="PF13177">
    <property type="entry name" value="DNA_pol3_delta2"/>
    <property type="match status" value="1"/>
</dbReference>
<dbReference type="GO" id="GO:0009360">
    <property type="term" value="C:DNA polymerase III complex"/>
    <property type="evidence" value="ECO:0007669"/>
    <property type="project" value="InterPro"/>
</dbReference>
<dbReference type="Proteomes" id="UP000177091">
    <property type="component" value="Unassembled WGS sequence"/>
</dbReference>
<dbReference type="GO" id="GO:0006261">
    <property type="term" value="P:DNA-templated DNA replication"/>
    <property type="evidence" value="ECO:0007669"/>
    <property type="project" value="TreeGrafter"/>
</dbReference>
<dbReference type="GO" id="GO:0005524">
    <property type="term" value="F:ATP binding"/>
    <property type="evidence" value="ECO:0007669"/>
    <property type="project" value="UniProtKB-KW"/>
</dbReference>
<protein>
    <recommendedName>
        <fullName evidence="8">DNA polymerase III subunit gamma/tau</fullName>
        <ecNumber evidence="8">2.7.7.7</ecNumber>
    </recommendedName>
</protein>
<dbReference type="Gene3D" id="1.10.8.60">
    <property type="match status" value="1"/>
</dbReference>
<dbReference type="InterPro" id="IPR012763">
    <property type="entry name" value="DNA_pol_III_sug/sutau_N"/>
</dbReference>
<keyword evidence="8" id="KW-0548">Nucleotidyltransferase</keyword>
<dbReference type="InterPro" id="IPR050238">
    <property type="entry name" value="DNA_Rep/Repair_Clamp_Loader"/>
</dbReference>
<organism evidence="10 11">
    <name type="scientific">Candidatus Woesebacteria bacterium GWA1_42_12</name>
    <dbReference type="NCBI Taxonomy" id="1802472"/>
    <lineage>
        <taxon>Bacteria</taxon>
        <taxon>Candidatus Woeseibacteriota</taxon>
    </lineage>
</organism>
<comment type="function">
    <text evidence="8">DNA polymerase III is a complex, multichain enzyme responsible for most of the replicative synthesis in bacteria. This DNA polymerase also exhibits 3' to 5' exonuclease activity.</text>
</comment>
<feature type="domain" description="AAA+ ATPase" evidence="9">
    <location>
        <begin position="36"/>
        <end position="181"/>
    </location>
</feature>
<dbReference type="EC" id="2.7.7.7" evidence="8"/>
<comment type="similarity">
    <text evidence="1 8">Belongs to the DnaX/STICHEL family.</text>
</comment>
<evidence type="ECO:0000256" key="5">
    <source>
        <dbReference type="ARBA" id="ARBA00022840"/>
    </source>
</evidence>
<evidence type="ECO:0000256" key="4">
    <source>
        <dbReference type="ARBA" id="ARBA00022833"/>
    </source>
</evidence>
<dbReference type="InterPro" id="IPR027417">
    <property type="entry name" value="P-loop_NTPase"/>
</dbReference>
<name>A0A1F7WPA1_9BACT</name>
<dbReference type="EMBL" id="MGFK01000017">
    <property type="protein sequence ID" value="OGM04209.1"/>
    <property type="molecule type" value="Genomic_DNA"/>
</dbReference>
<evidence type="ECO:0000313" key="10">
    <source>
        <dbReference type="EMBL" id="OGM04209.1"/>
    </source>
</evidence>
<dbReference type="Gene3D" id="3.40.50.300">
    <property type="entry name" value="P-loop containing nucleotide triphosphate hydrolases"/>
    <property type="match status" value="1"/>
</dbReference>
<comment type="subunit">
    <text evidence="8">DNA polymerase III contains a core (composed of alpha, epsilon and theta chains) that associates with a tau subunit. This core dimerizes to form the POLIII' complex. PolIII' associates with the gamma complex (composed of gamma, delta, delta', psi and chi chains) and with the beta chain to form the complete DNA polymerase III complex.</text>
</comment>
<dbReference type="SUPFAM" id="SSF52540">
    <property type="entry name" value="P-loop containing nucleoside triphosphate hydrolases"/>
    <property type="match status" value="1"/>
</dbReference>
<keyword evidence="2" id="KW-0479">Metal-binding</keyword>
<keyword evidence="6 8" id="KW-0239">DNA-directed DNA polymerase</keyword>